<dbReference type="Proteomes" id="UP000287872">
    <property type="component" value="Unassembled WGS sequence"/>
</dbReference>
<dbReference type="AlphaFoldDB" id="A0A401ULK0"/>
<name>A0A401ULK0_9CLOT</name>
<evidence type="ECO:0000313" key="1">
    <source>
        <dbReference type="EMBL" id="GCD10405.1"/>
    </source>
</evidence>
<dbReference type="Pfam" id="PF13489">
    <property type="entry name" value="Methyltransf_23"/>
    <property type="match status" value="1"/>
</dbReference>
<evidence type="ECO:0008006" key="3">
    <source>
        <dbReference type="Google" id="ProtNLM"/>
    </source>
</evidence>
<protein>
    <recommendedName>
        <fullName evidence="3">Methyltransferase</fullName>
    </recommendedName>
</protein>
<organism evidence="1 2">
    <name type="scientific">Clostridium tagluense</name>
    <dbReference type="NCBI Taxonomy" id="360422"/>
    <lineage>
        <taxon>Bacteria</taxon>
        <taxon>Bacillati</taxon>
        <taxon>Bacillota</taxon>
        <taxon>Clostridia</taxon>
        <taxon>Eubacteriales</taxon>
        <taxon>Clostridiaceae</taxon>
        <taxon>Clostridium</taxon>
    </lineage>
</organism>
<dbReference type="RefSeq" id="WP_125000991.1">
    <property type="nucleotide sequence ID" value="NZ_BHYK01000010.1"/>
</dbReference>
<gene>
    <name evidence="1" type="ORF">Ctaglu_20280</name>
</gene>
<dbReference type="EMBL" id="BHYK01000010">
    <property type="protein sequence ID" value="GCD10405.1"/>
    <property type="molecule type" value="Genomic_DNA"/>
</dbReference>
<reference evidence="1 2" key="1">
    <citation type="submission" date="2018-11" db="EMBL/GenBank/DDBJ databases">
        <title>Genome sequencing and assembly of Clostridium tagluense strain A121.</title>
        <authorList>
            <person name="Murakami T."/>
            <person name="Segawa T."/>
            <person name="Shcherbakova V.A."/>
            <person name="Mori H."/>
            <person name="Yoshimura Y."/>
        </authorList>
    </citation>
    <scope>NUCLEOTIDE SEQUENCE [LARGE SCALE GENOMIC DNA]</scope>
    <source>
        <strain evidence="1 2">A121</strain>
    </source>
</reference>
<accession>A0A401ULK0</accession>
<proteinExistence type="predicted"/>
<evidence type="ECO:0000313" key="2">
    <source>
        <dbReference type="Proteomes" id="UP000287872"/>
    </source>
</evidence>
<dbReference type="OrthoDB" id="43862at2"/>
<sequence length="184" mass="21882">MLDFNKNDFINNFNPFKRTAIVRHTFSRPMRELLNRGLLDNSTVLDYGTGRGTDCKFLEYSYQCNNIDAYGYDEYNEEYSGIYVFKRFYTNLTSIYMMNTVYSLETHKRLVDSFGKLAKNVYIAVRTDISSVKDTWRYIEEYDGYITPNGSFQRFYTEEMITKYFGKVTYIKSTTGYKLFKLED</sequence>
<comment type="caution">
    <text evidence="1">The sequence shown here is derived from an EMBL/GenBank/DDBJ whole genome shotgun (WGS) entry which is preliminary data.</text>
</comment>
<keyword evidence="2" id="KW-1185">Reference proteome</keyword>